<proteinExistence type="predicted"/>
<dbReference type="SUPFAM" id="SSF81606">
    <property type="entry name" value="PP2C-like"/>
    <property type="match status" value="1"/>
</dbReference>
<dbReference type="EMBL" id="JAHLFM010000026">
    <property type="protein sequence ID" value="MBU3830866.1"/>
    <property type="molecule type" value="Genomic_DNA"/>
</dbReference>
<dbReference type="PANTHER" id="PTHR47992">
    <property type="entry name" value="PROTEIN PHOSPHATASE"/>
    <property type="match status" value="1"/>
</dbReference>
<dbReference type="SMART" id="SM00331">
    <property type="entry name" value="PP2C_SIG"/>
    <property type="match status" value="1"/>
</dbReference>
<dbReference type="InterPro" id="IPR001932">
    <property type="entry name" value="PPM-type_phosphatase-like_dom"/>
</dbReference>
<evidence type="ECO:0000313" key="3">
    <source>
        <dbReference type="Proteomes" id="UP000824247"/>
    </source>
</evidence>
<dbReference type="AlphaFoldDB" id="A0A9E2KW55"/>
<sequence length="250" mass="28766">MRKISYDTITRKGPSHTKNQDSLMIYYNRFKRLGFLLICDGIGGYFGGDVASNIASEIVYKNFLKKDKEVSWHNWMIATIKEIKVEFISAIKKNSMLKEMSTTLCLAIVDTKHKKVLVMNLGDSMCMVYNKNGQKHQLVNQHTFYNYLVRTKQDIEKAKAEKGEAYLHSLVNFVAANSPAEIWFDEIEYDLQDDDVLIVCSDGIYKYLSVENFIFKNKTPKDICKLFLNNAIENSTTDDASIGVMKYEIK</sequence>
<dbReference type="GO" id="GO:0004722">
    <property type="term" value="F:protein serine/threonine phosphatase activity"/>
    <property type="evidence" value="ECO:0007669"/>
    <property type="project" value="InterPro"/>
</dbReference>
<reference evidence="2" key="1">
    <citation type="journal article" date="2021" name="PeerJ">
        <title>Extensive microbial diversity within the chicken gut microbiome revealed by metagenomics and culture.</title>
        <authorList>
            <person name="Gilroy R."/>
            <person name="Ravi A."/>
            <person name="Getino M."/>
            <person name="Pursley I."/>
            <person name="Horton D.L."/>
            <person name="Alikhan N.F."/>
            <person name="Baker D."/>
            <person name="Gharbi K."/>
            <person name="Hall N."/>
            <person name="Watson M."/>
            <person name="Adriaenssens E.M."/>
            <person name="Foster-Nyarko E."/>
            <person name="Jarju S."/>
            <person name="Secka A."/>
            <person name="Antonio M."/>
            <person name="Oren A."/>
            <person name="Chaudhuri R.R."/>
            <person name="La Ragione R."/>
            <person name="Hildebrand F."/>
            <person name="Pallen M.J."/>
        </authorList>
    </citation>
    <scope>NUCLEOTIDE SEQUENCE</scope>
    <source>
        <strain evidence="2">A5-1222</strain>
    </source>
</reference>
<evidence type="ECO:0000313" key="2">
    <source>
        <dbReference type="EMBL" id="MBU3830866.1"/>
    </source>
</evidence>
<dbReference type="InterPro" id="IPR015655">
    <property type="entry name" value="PP2C"/>
</dbReference>
<name>A0A9E2KW55_9BACT</name>
<reference evidence="2" key="2">
    <citation type="submission" date="2021-04" db="EMBL/GenBank/DDBJ databases">
        <authorList>
            <person name="Gilroy R."/>
        </authorList>
    </citation>
    <scope>NUCLEOTIDE SEQUENCE</scope>
    <source>
        <strain evidence="2">A5-1222</strain>
    </source>
</reference>
<dbReference type="SMART" id="SM00332">
    <property type="entry name" value="PP2Cc"/>
    <property type="match status" value="1"/>
</dbReference>
<dbReference type="CDD" id="cd00143">
    <property type="entry name" value="PP2Cc"/>
    <property type="match status" value="1"/>
</dbReference>
<dbReference type="Pfam" id="PF13672">
    <property type="entry name" value="PP2C_2"/>
    <property type="match status" value="1"/>
</dbReference>
<gene>
    <name evidence="2" type="ORF">H9897_01800</name>
</gene>
<dbReference type="InterPro" id="IPR036457">
    <property type="entry name" value="PPM-type-like_dom_sf"/>
</dbReference>
<dbReference type="PROSITE" id="PS51746">
    <property type="entry name" value="PPM_2"/>
    <property type="match status" value="1"/>
</dbReference>
<dbReference type="Gene3D" id="3.60.40.10">
    <property type="entry name" value="PPM-type phosphatase domain"/>
    <property type="match status" value="1"/>
</dbReference>
<comment type="caution">
    <text evidence="2">The sequence shown here is derived from an EMBL/GenBank/DDBJ whole genome shotgun (WGS) entry which is preliminary data.</text>
</comment>
<evidence type="ECO:0000259" key="1">
    <source>
        <dbReference type="PROSITE" id="PS51746"/>
    </source>
</evidence>
<organism evidence="2 3">
    <name type="scientific">Candidatus Ureaplasma intestinipullorum</name>
    <dbReference type="NCBI Taxonomy" id="2838770"/>
    <lineage>
        <taxon>Bacteria</taxon>
        <taxon>Bacillati</taxon>
        <taxon>Mycoplasmatota</taxon>
        <taxon>Mycoplasmoidales</taxon>
        <taxon>Mycoplasmoidaceae</taxon>
        <taxon>Ureaplasma</taxon>
    </lineage>
</organism>
<protein>
    <submittedName>
        <fullName evidence="2">Serine/threonine-protein phosphatase</fullName>
    </submittedName>
</protein>
<accession>A0A9E2KW55</accession>
<dbReference type="Proteomes" id="UP000824247">
    <property type="component" value="Unassembled WGS sequence"/>
</dbReference>
<feature type="domain" description="PPM-type phosphatase" evidence="1">
    <location>
        <begin position="3"/>
        <end position="247"/>
    </location>
</feature>